<sequence length="63" mass="7051">MLINPYTADTATSYQEFTRQPCLQDDTFVNNAPFKVTSITIDEEEIAAIWNTSNNTQTKCAAC</sequence>
<evidence type="ECO:0000313" key="1">
    <source>
        <dbReference type="EMBL" id="PIT62142.1"/>
    </source>
</evidence>
<dbReference type="AlphaFoldDB" id="A0A855FP09"/>
<dbReference type="OrthoDB" id="9809725at2"/>
<protein>
    <submittedName>
        <fullName evidence="1">Uncharacterized protein</fullName>
    </submittedName>
</protein>
<proteinExistence type="predicted"/>
<dbReference type="EMBL" id="MEIU01000008">
    <property type="protein sequence ID" value="PIT62142.1"/>
    <property type="molecule type" value="Genomic_DNA"/>
</dbReference>
<gene>
    <name evidence="1" type="ORF">BHC57_01405</name>
</gene>
<dbReference type="RefSeq" id="WP_100099243.1">
    <property type="nucleotide sequence ID" value="NZ_MDUZ01000029.1"/>
</dbReference>
<name>A0A855FP09_9NEIS</name>
<evidence type="ECO:0000313" key="2">
    <source>
        <dbReference type="Proteomes" id="UP000230463"/>
    </source>
</evidence>
<reference evidence="1 2" key="1">
    <citation type="journal article" date="2017" name="MBio">
        <title>Type VI secretion-mediated competition in the bee gut microbiome.</title>
        <authorList>
            <person name="Steele M.I."/>
            <person name="Kwong W.K."/>
            <person name="Powell J.E."/>
            <person name="Whiteley M."/>
            <person name="Moran N.A."/>
        </authorList>
    </citation>
    <scope>NUCLEOTIDE SEQUENCE [LARGE SCALE GENOMIC DNA]</scope>
    <source>
        <strain evidence="1 2">HK3</strain>
    </source>
</reference>
<dbReference type="Proteomes" id="UP000230463">
    <property type="component" value="Unassembled WGS sequence"/>
</dbReference>
<comment type="caution">
    <text evidence="1">The sequence shown here is derived from an EMBL/GenBank/DDBJ whole genome shotgun (WGS) entry which is preliminary data.</text>
</comment>
<accession>A0A855FP09</accession>
<organism evidence="1 2">
    <name type="scientific">Snodgrassella alvi</name>
    <dbReference type="NCBI Taxonomy" id="1196083"/>
    <lineage>
        <taxon>Bacteria</taxon>
        <taxon>Pseudomonadati</taxon>
        <taxon>Pseudomonadota</taxon>
        <taxon>Betaproteobacteria</taxon>
        <taxon>Neisseriales</taxon>
        <taxon>Neisseriaceae</taxon>
        <taxon>Snodgrassella</taxon>
    </lineage>
</organism>